<keyword evidence="7" id="KW-0963">Cytoplasm</keyword>
<keyword evidence="2 7" id="KW-0808">Transferase</keyword>
<feature type="binding site" evidence="7">
    <location>
        <position position="118"/>
    </location>
    <ligand>
        <name>ATP</name>
        <dbReference type="ChEBI" id="CHEBI:30616"/>
    </ligand>
</feature>
<name>A0ABR7HMM5_9FIRM</name>
<evidence type="ECO:0000313" key="9">
    <source>
        <dbReference type="Proteomes" id="UP000636755"/>
    </source>
</evidence>
<feature type="binding site" evidence="7">
    <location>
        <position position="35"/>
    </location>
    <ligand>
        <name>substrate</name>
    </ligand>
</feature>
<comment type="caution">
    <text evidence="8">The sequence shown here is derived from an EMBL/GenBank/DDBJ whole genome shotgun (WGS) entry which is preliminary data.</text>
</comment>
<dbReference type="GO" id="GO:0016301">
    <property type="term" value="F:kinase activity"/>
    <property type="evidence" value="ECO:0007669"/>
    <property type="project" value="UniProtKB-KW"/>
</dbReference>
<keyword evidence="7" id="KW-0479">Metal-binding</keyword>
<dbReference type="EMBL" id="JACOPS010000004">
    <property type="protein sequence ID" value="MBC5728748.1"/>
    <property type="molecule type" value="Genomic_DNA"/>
</dbReference>
<comment type="catalytic activity">
    <reaction evidence="7">
        <text>shikimate + ATP = 3-phosphoshikimate + ADP + H(+)</text>
        <dbReference type="Rhea" id="RHEA:13121"/>
        <dbReference type="ChEBI" id="CHEBI:15378"/>
        <dbReference type="ChEBI" id="CHEBI:30616"/>
        <dbReference type="ChEBI" id="CHEBI:36208"/>
        <dbReference type="ChEBI" id="CHEBI:145989"/>
        <dbReference type="ChEBI" id="CHEBI:456216"/>
        <dbReference type="EC" id="2.7.1.71"/>
    </reaction>
</comment>
<gene>
    <name evidence="7" type="primary">aroK</name>
    <name evidence="8" type="ORF">H8R91_09520</name>
</gene>
<dbReference type="Pfam" id="PF01202">
    <property type="entry name" value="SKI"/>
    <property type="match status" value="1"/>
</dbReference>
<keyword evidence="7" id="KW-0460">Magnesium</keyword>
<protein>
    <recommendedName>
        <fullName evidence="7">Shikimate kinase</fullName>
        <shortName evidence="7">SK</shortName>
        <ecNumber evidence="7">2.7.1.71</ecNumber>
    </recommendedName>
</protein>
<evidence type="ECO:0000256" key="5">
    <source>
        <dbReference type="ARBA" id="ARBA00022840"/>
    </source>
</evidence>
<reference evidence="8 9" key="1">
    <citation type="submission" date="2020-08" db="EMBL/GenBank/DDBJ databases">
        <title>Genome public.</title>
        <authorList>
            <person name="Liu C."/>
            <person name="Sun Q."/>
        </authorList>
    </citation>
    <scope>NUCLEOTIDE SEQUENCE [LARGE SCALE GENOMIC DNA]</scope>
    <source>
        <strain evidence="8 9">NSJ-71</strain>
    </source>
</reference>
<organism evidence="8 9">
    <name type="scientific">Ruminococcus intestinalis</name>
    <dbReference type="NCBI Taxonomy" id="2763066"/>
    <lineage>
        <taxon>Bacteria</taxon>
        <taxon>Bacillati</taxon>
        <taxon>Bacillota</taxon>
        <taxon>Clostridia</taxon>
        <taxon>Eubacteriales</taxon>
        <taxon>Oscillospiraceae</taxon>
        <taxon>Ruminococcus</taxon>
    </lineage>
</organism>
<dbReference type="PANTHER" id="PTHR21087">
    <property type="entry name" value="SHIKIMATE KINASE"/>
    <property type="match status" value="1"/>
</dbReference>
<keyword evidence="9" id="KW-1185">Reference proteome</keyword>
<evidence type="ECO:0000256" key="3">
    <source>
        <dbReference type="ARBA" id="ARBA00022741"/>
    </source>
</evidence>
<dbReference type="PRINTS" id="PR01100">
    <property type="entry name" value="SHIKIMTKNASE"/>
</dbReference>
<accession>A0ABR7HMM5</accession>
<comment type="cofactor">
    <cofactor evidence="7">
        <name>Mg(2+)</name>
        <dbReference type="ChEBI" id="CHEBI:18420"/>
    </cofactor>
    <text evidence="7">Binds 1 Mg(2+) ion per subunit.</text>
</comment>
<sequence>MNNNNIILIGMPGSGKSTLGVLLAKYSGYSFVDLDLIITKKTGKKLQKILDQDGYDAFLKIENQVGKELDCEKTVVATGGSMVLSAEGMEHLKKIGTVVYINVPIDEIIRRVTNVATRGIAFKDGETLNDVFKERTPLYEKYADVTVDFENASNLEETVDKIMEKLNLHK</sequence>
<dbReference type="HAMAP" id="MF_00109">
    <property type="entry name" value="Shikimate_kinase"/>
    <property type="match status" value="1"/>
</dbReference>
<evidence type="ECO:0000313" key="8">
    <source>
        <dbReference type="EMBL" id="MBC5728748.1"/>
    </source>
</evidence>
<dbReference type="CDD" id="cd00464">
    <property type="entry name" value="SK"/>
    <property type="match status" value="1"/>
</dbReference>
<evidence type="ECO:0000256" key="4">
    <source>
        <dbReference type="ARBA" id="ARBA00022777"/>
    </source>
</evidence>
<dbReference type="Gene3D" id="3.40.50.300">
    <property type="entry name" value="P-loop containing nucleotide triphosphate hydrolases"/>
    <property type="match status" value="1"/>
</dbReference>
<comment type="similarity">
    <text evidence="7">Belongs to the shikimate kinase family.</text>
</comment>
<evidence type="ECO:0000256" key="6">
    <source>
        <dbReference type="ARBA" id="ARBA00023141"/>
    </source>
</evidence>
<feature type="binding site" evidence="7">
    <location>
        <begin position="13"/>
        <end position="18"/>
    </location>
    <ligand>
        <name>ATP</name>
        <dbReference type="ChEBI" id="CHEBI:30616"/>
    </ligand>
</feature>
<keyword evidence="4 7" id="KW-0418">Kinase</keyword>
<evidence type="ECO:0000256" key="2">
    <source>
        <dbReference type="ARBA" id="ARBA00022679"/>
    </source>
</evidence>
<proteinExistence type="inferred from homology"/>
<feature type="binding site" evidence="7">
    <location>
        <position position="80"/>
    </location>
    <ligand>
        <name>substrate</name>
    </ligand>
</feature>
<evidence type="ECO:0000256" key="7">
    <source>
        <dbReference type="HAMAP-Rule" id="MF_00109"/>
    </source>
</evidence>
<comment type="subunit">
    <text evidence="7">Monomer.</text>
</comment>
<keyword evidence="5 7" id="KW-0067">ATP-binding</keyword>
<evidence type="ECO:0000256" key="1">
    <source>
        <dbReference type="ARBA" id="ARBA00022605"/>
    </source>
</evidence>
<keyword evidence="3 7" id="KW-0547">Nucleotide-binding</keyword>
<dbReference type="InterPro" id="IPR000623">
    <property type="entry name" value="Shikimate_kinase/TSH1"/>
</dbReference>
<feature type="binding site" evidence="7">
    <location>
        <position position="135"/>
    </location>
    <ligand>
        <name>substrate</name>
    </ligand>
</feature>
<dbReference type="PANTHER" id="PTHR21087:SF16">
    <property type="entry name" value="SHIKIMATE KINASE 1, CHLOROPLASTIC"/>
    <property type="match status" value="1"/>
</dbReference>
<keyword evidence="6 7" id="KW-0057">Aromatic amino acid biosynthesis</keyword>
<dbReference type="InterPro" id="IPR027417">
    <property type="entry name" value="P-loop_NTPase"/>
</dbReference>
<dbReference type="Proteomes" id="UP000636755">
    <property type="component" value="Unassembled WGS sequence"/>
</dbReference>
<comment type="subcellular location">
    <subcellularLocation>
        <location evidence="7">Cytoplasm</location>
    </subcellularLocation>
</comment>
<dbReference type="SUPFAM" id="SSF52540">
    <property type="entry name" value="P-loop containing nucleoside triphosphate hydrolases"/>
    <property type="match status" value="1"/>
</dbReference>
<comment type="pathway">
    <text evidence="7">Metabolic intermediate biosynthesis; chorismate biosynthesis; chorismate from D-erythrose 4-phosphate and phosphoenolpyruvate: step 5/7.</text>
</comment>
<dbReference type="RefSeq" id="WP_186935812.1">
    <property type="nucleotide sequence ID" value="NZ_JACOPS010000004.1"/>
</dbReference>
<dbReference type="InterPro" id="IPR031322">
    <property type="entry name" value="Shikimate/glucono_kinase"/>
</dbReference>
<keyword evidence="1 7" id="KW-0028">Amino-acid biosynthesis</keyword>
<feature type="binding site" evidence="7">
    <location>
        <position position="17"/>
    </location>
    <ligand>
        <name>Mg(2+)</name>
        <dbReference type="ChEBI" id="CHEBI:18420"/>
    </ligand>
</feature>
<dbReference type="EC" id="2.7.1.71" evidence="7"/>
<comment type="caution">
    <text evidence="7">Lacks conserved residue(s) required for the propagation of feature annotation.</text>
</comment>
<comment type="function">
    <text evidence="7">Catalyzes the specific phosphorylation of the 3-hydroxyl group of shikimic acid using ATP as a cosubstrate.</text>
</comment>